<dbReference type="SUPFAM" id="SSF88946">
    <property type="entry name" value="Sigma2 domain of RNA polymerase sigma factors"/>
    <property type="match status" value="1"/>
</dbReference>
<organism evidence="7 8">
    <name type="scientific">Prymnesium parvum</name>
    <name type="common">Toxic golden alga</name>
    <dbReference type="NCBI Taxonomy" id="97485"/>
    <lineage>
        <taxon>Eukaryota</taxon>
        <taxon>Haptista</taxon>
        <taxon>Haptophyta</taxon>
        <taxon>Prymnesiophyceae</taxon>
        <taxon>Prymnesiales</taxon>
        <taxon>Prymnesiaceae</taxon>
        <taxon>Prymnesium</taxon>
    </lineage>
</organism>
<accession>A0AB34K9S6</accession>
<dbReference type="Pfam" id="PF04542">
    <property type="entry name" value="Sigma70_r2"/>
    <property type="match status" value="1"/>
</dbReference>
<dbReference type="GO" id="GO:0003677">
    <property type="term" value="F:DNA binding"/>
    <property type="evidence" value="ECO:0007669"/>
    <property type="project" value="UniProtKB-KW"/>
</dbReference>
<evidence type="ECO:0000313" key="7">
    <source>
        <dbReference type="EMBL" id="KAL1529375.1"/>
    </source>
</evidence>
<dbReference type="NCBIfam" id="TIGR02937">
    <property type="entry name" value="sigma70-ECF"/>
    <property type="match status" value="1"/>
</dbReference>
<evidence type="ECO:0000256" key="2">
    <source>
        <dbReference type="ARBA" id="ARBA00023015"/>
    </source>
</evidence>
<feature type="domain" description="RNA polymerase sigma-70 region 2" evidence="6">
    <location>
        <begin position="196"/>
        <end position="269"/>
    </location>
</feature>
<evidence type="ECO:0000256" key="5">
    <source>
        <dbReference type="ARBA" id="ARBA00023163"/>
    </source>
</evidence>
<name>A0AB34K9S6_PRYPA</name>
<dbReference type="AlphaFoldDB" id="A0AB34K9S6"/>
<evidence type="ECO:0000313" key="8">
    <source>
        <dbReference type="Proteomes" id="UP001515480"/>
    </source>
</evidence>
<evidence type="ECO:0000256" key="4">
    <source>
        <dbReference type="ARBA" id="ARBA00023125"/>
    </source>
</evidence>
<reference evidence="7 8" key="1">
    <citation type="journal article" date="2024" name="Science">
        <title>Giant polyketide synthase enzymes in the biosynthesis of giant marine polyether toxins.</title>
        <authorList>
            <person name="Fallon T.R."/>
            <person name="Shende V.V."/>
            <person name="Wierzbicki I.H."/>
            <person name="Pendleton A.L."/>
            <person name="Watervoot N.F."/>
            <person name="Auber R.P."/>
            <person name="Gonzalez D.J."/>
            <person name="Wisecaver J.H."/>
            <person name="Moore B.S."/>
        </authorList>
    </citation>
    <scope>NUCLEOTIDE SEQUENCE [LARGE SCALE GENOMIC DNA]</scope>
    <source>
        <strain evidence="7 8">12B1</strain>
    </source>
</reference>
<evidence type="ECO:0000256" key="1">
    <source>
        <dbReference type="ARBA" id="ARBA00007788"/>
    </source>
</evidence>
<dbReference type="PRINTS" id="PR00046">
    <property type="entry name" value="SIGMA70FCT"/>
</dbReference>
<dbReference type="InterPro" id="IPR000943">
    <property type="entry name" value="RNA_pol_sigma70"/>
</dbReference>
<dbReference type="InterPro" id="IPR050239">
    <property type="entry name" value="Sigma-70_RNA_pol_init_factors"/>
</dbReference>
<dbReference type="PANTHER" id="PTHR30603:SF4">
    <property type="entry name" value="RNA POLYMERASE SIGMA FACTOR SIGE, CHLOROPLASTIC_MITOCHONDRIAL"/>
    <property type="match status" value="1"/>
</dbReference>
<keyword evidence="4" id="KW-0238">DNA-binding</keyword>
<evidence type="ECO:0000259" key="6">
    <source>
        <dbReference type="Pfam" id="PF04542"/>
    </source>
</evidence>
<keyword evidence="2" id="KW-0805">Transcription regulation</keyword>
<dbReference type="Gene3D" id="1.20.140.160">
    <property type="match status" value="1"/>
</dbReference>
<dbReference type="PANTHER" id="PTHR30603">
    <property type="entry name" value="RNA POLYMERASE SIGMA FACTOR RPO"/>
    <property type="match status" value="1"/>
</dbReference>
<dbReference type="EMBL" id="JBGBPQ010000001">
    <property type="protein sequence ID" value="KAL1529375.1"/>
    <property type="molecule type" value="Genomic_DNA"/>
</dbReference>
<dbReference type="SUPFAM" id="SSF88659">
    <property type="entry name" value="Sigma3 and sigma4 domains of RNA polymerase sigma factors"/>
    <property type="match status" value="1"/>
</dbReference>
<keyword evidence="5" id="KW-0804">Transcription</keyword>
<keyword evidence="8" id="KW-1185">Reference proteome</keyword>
<proteinExistence type="inferred from homology"/>
<dbReference type="GO" id="GO:0006352">
    <property type="term" value="P:DNA-templated transcription initiation"/>
    <property type="evidence" value="ECO:0007669"/>
    <property type="project" value="InterPro"/>
</dbReference>
<evidence type="ECO:0000256" key="3">
    <source>
        <dbReference type="ARBA" id="ARBA00023082"/>
    </source>
</evidence>
<gene>
    <name evidence="7" type="ORF">AB1Y20_000327</name>
</gene>
<dbReference type="InterPro" id="IPR014284">
    <property type="entry name" value="RNA_pol_sigma-70_dom"/>
</dbReference>
<dbReference type="Gene3D" id="1.20.120.1810">
    <property type="match status" value="1"/>
</dbReference>
<dbReference type="InterPro" id="IPR013325">
    <property type="entry name" value="RNA_pol_sigma_r2"/>
</dbReference>
<keyword evidence="3" id="KW-0731">Sigma factor</keyword>
<comment type="similarity">
    <text evidence="1">Belongs to the sigma-70 factor family.</text>
</comment>
<dbReference type="InterPro" id="IPR013324">
    <property type="entry name" value="RNA_pol_sigma_r3/r4-like"/>
</dbReference>
<comment type="caution">
    <text evidence="7">The sequence shown here is derived from an EMBL/GenBank/DDBJ whole genome shotgun (WGS) entry which is preliminary data.</text>
</comment>
<dbReference type="GO" id="GO:0016987">
    <property type="term" value="F:sigma factor activity"/>
    <property type="evidence" value="ECO:0007669"/>
    <property type="project" value="UniProtKB-KW"/>
</dbReference>
<dbReference type="InterPro" id="IPR007627">
    <property type="entry name" value="RNA_pol_sigma70_r2"/>
</dbReference>
<sequence>MELSLHILTLALALNVPQLPTGHSERHRPQPLPLRSANTPVSVNPAAVSSIGNHLINSPNIFRGVSPSGQVLEKLPRLERDEELELIQRAWFFIACTDARRELAAELESEGLDPSDVGLPSQVSVLSWVRKAAVERAASTRPAAASPAGHVQTLRTASRLIDQHIPSAAAFPLVEDLSDTECRLRESLGRAAYNKLFLHNQGLIYHEVNKLFPEWKAATVMEKADFLQEGAQGLLRAIRLFEPSRGVRFSTYATWHVRAYIMRALRDKGSLVRLPQNVQADMLQIRKARYRYAVENQGLMPEPGELASLLHWEPARVEAALKGLANMAAASLDAVPGQESSKGTSSAPLMNRMVSPQGNHDAERQLFNQQLNATLCKAMKGRDPKRTQITRLKYGLEDGHEWTYPQLAARFNLTANKAKGIVRTEVAFLRRKKRTMLQPFMGHQ</sequence>
<dbReference type="Proteomes" id="UP001515480">
    <property type="component" value="Unassembled WGS sequence"/>
</dbReference>
<protein>
    <recommendedName>
        <fullName evidence="6">RNA polymerase sigma-70 region 2 domain-containing protein</fullName>
    </recommendedName>
</protein>